<evidence type="ECO:0000259" key="8">
    <source>
        <dbReference type="PROSITE" id="PS51935"/>
    </source>
</evidence>
<dbReference type="InterPro" id="IPR038765">
    <property type="entry name" value="Papain-like_cys_pep_sf"/>
</dbReference>
<dbReference type="GO" id="GO:0006508">
    <property type="term" value="P:proteolysis"/>
    <property type="evidence" value="ECO:0007669"/>
    <property type="project" value="UniProtKB-KW"/>
</dbReference>
<comment type="similarity">
    <text evidence="1">Belongs to the peptidase C40 family.</text>
</comment>
<feature type="region of interest" description="Disordered" evidence="6">
    <location>
        <begin position="265"/>
        <end position="295"/>
    </location>
</feature>
<protein>
    <recommendedName>
        <fullName evidence="8">NlpC/P60 domain-containing protein</fullName>
    </recommendedName>
</protein>
<feature type="signal peptide" evidence="7">
    <location>
        <begin position="1"/>
        <end position="27"/>
    </location>
</feature>
<evidence type="ECO:0000313" key="9">
    <source>
        <dbReference type="EMBL" id="KIQ62727.1"/>
    </source>
</evidence>
<sequence>MPRRLLPALLLAAAAGLALLPAASAPAAPVPAVRPADDPPGDEAYPSAEEVARAKAAADAKAAAATDLEARLAAARTELDRVGQAAEQAVEAYNGALARLAKAQQAAKAAVVRSAAAEAARARAADRAAGLAAEMYRQGGASPQLAALDAMLGARGPGELSEQAAAVGIAGAQTRQILDDATGTAKAAARAAKDARAAEAAARTAADTVRTAKDAAQRRLADQERQVAEIGRRQETLLAELAAARDTSVDLERQRQDALEEIARRQAEEAARAEAERAAAEAARHHPVPDRDQPWSAAGADAAVAFARSVVGLPYIWGGEGPQGYDCSGLTMMAWRKGGKNLTHFAADQYAESTPVSYDRLRPGDLVFWTRTGRAADIYHVAIYLGDDQMIEAPRPGTAIKQASLWIMGRPDFYARP</sequence>
<evidence type="ECO:0000256" key="5">
    <source>
        <dbReference type="SAM" id="Coils"/>
    </source>
</evidence>
<evidence type="ECO:0000256" key="4">
    <source>
        <dbReference type="ARBA" id="ARBA00022807"/>
    </source>
</evidence>
<dbReference type="InterPro" id="IPR000064">
    <property type="entry name" value="NLP_P60_dom"/>
</dbReference>
<dbReference type="SUPFAM" id="SSF54001">
    <property type="entry name" value="Cysteine proteinases"/>
    <property type="match status" value="1"/>
</dbReference>
<evidence type="ECO:0000256" key="1">
    <source>
        <dbReference type="ARBA" id="ARBA00007074"/>
    </source>
</evidence>
<evidence type="ECO:0000256" key="2">
    <source>
        <dbReference type="ARBA" id="ARBA00022670"/>
    </source>
</evidence>
<gene>
    <name evidence="9" type="ORF">TR51_27615</name>
</gene>
<name>A0A0D0PQS7_KITGR</name>
<keyword evidence="2" id="KW-0645">Protease</keyword>
<dbReference type="InterPro" id="IPR051794">
    <property type="entry name" value="PG_Endopeptidase_C40"/>
</dbReference>
<evidence type="ECO:0000256" key="3">
    <source>
        <dbReference type="ARBA" id="ARBA00022801"/>
    </source>
</evidence>
<dbReference type="PANTHER" id="PTHR47359">
    <property type="entry name" value="PEPTIDOGLYCAN DL-ENDOPEPTIDASE CWLO"/>
    <property type="match status" value="1"/>
</dbReference>
<keyword evidence="5" id="KW-0175">Coiled coil</keyword>
<keyword evidence="10" id="KW-1185">Reference proteome</keyword>
<organism evidence="9 10">
    <name type="scientific">Kitasatospora griseola</name>
    <name type="common">Streptomyces griseolosporeus</name>
    <dbReference type="NCBI Taxonomy" id="2064"/>
    <lineage>
        <taxon>Bacteria</taxon>
        <taxon>Bacillati</taxon>
        <taxon>Actinomycetota</taxon>
        <taxon>Actinomycetes</taxon>
        <taxon>Kitasatosporales</taxon>
        <taxon>Streptomycetaceae</taxon>
        <taxon>Kitasatospora</taxon>
    </lineage>
</organism>
<feature type="chain" id="PRO_5002218458" description="NlpC/P60 domain-containing protein" evidence="7">
    <location>
        <begin position="28"/>
        <end position="417"/>
    </location>
</feature>
<feature type="coiled-coil region" evidence="5">
    <location>
        <begin position="65"/>
        <end position="106"/>
    </location>
</feature>
<accession>A0A0D0PQS7</accession>
<proteinExistence type="inferred from homology"/>
<dbReference type="STRING" id="2064.TR51_27615"/>
<evidence type="ECO:0000256" key="6">
    <source>
        <dbReference type="SAM" id="MobiDB-lite"/>
    </source>
</evidence>
<comment type="caution">
    <text evidence="9">The sequence shown here is derived from an EMBL/GenBank/DDBJ whole genome shotgun (WGS) entry which is preliminary data.</text>
</comment>
<dbReference type="Proteomes" id="UP000032066">
    <property type="component" value="Unassembled WGS sequence"/>
</dbReference>
<dbReference type="EMBL" id="JXZB01000004">
    <property type="protein sequence ID" value="KIQ62727.1"/>
    <property type="molecule type" value="Genomic_DNA"/>
</dbReference>
<dbReference type="PATRIC" id="fig|2064.6.peg.5860"/>
<evidence type="ECO:0000256" key="7">
    <source>
        <dbReference type="SAM" id="SignalP"/>
    </source>
</evidence>
<feature type="domain" description="NlpC/P60" evidence="8">
    <location>
        <begin position="297"/>
        <end position="417"/>
    </location>
</feature>
<dbReference type="PROSITE" id="PS51935">
    <property type="entry name" value="NLPC_P60"/>
    <property type="match status" value="1"/>
</dbReference>
<reference evidence="9 10" key="1">
    <citation type="submission" date="2015-02" db="EMBL/GenBank/DDBJ databases">
        <title>Draft genome sequence of Kitasatospora griseola MF730-N6, a bafilomycin, terpentecin and satosporin producer.</title>
        <authorList>
            <person name="Arens J.C."/>
            <person name="Haltli B."/>
            <person name="Kerr R.G."/>
        </authorList>
    </citation>
    <scope>NUCLEOTIDE SEQUENCE [LARGE SCALE GENOMIC DNA]</scope>
    <source>
        <strain evidence="9 10">MF730-N6</strain>
    </source>
</reference>
<feature type="compositionally biased region" description="Basic and acidic residues" evidence="6">
    <location>
        <begin position="265"/>
        <end position="293"/>
    </location>
</feature>
<dbReference type="Gene3D" id="3.90.1720.10">
    <property type="entry name" value="endopeptidase domain like (from Nostoc punctiforme)"/>
    <property type="match status" value="1"/>
</dbReference>
<dbReference type="GO" id="GO:0008234">
    <property type="term" value="F:cysteine-type peptidase activity"/>
    <property type="evidence" value="ECO:0007669"/>
    <property type="project" value="UniProtKB-KW"/>
</dbReference>
<dbReference type="Pfam" id="PF00877">
    <property type="entry name" value="NLPC_P60"/>
    <property type="match status" value="1"/>
</dbReference>
<keyword evidence="3" id="KW-0378">Hydrolase</keyword>
<dbReference type="OrthoDB" id="5177647at2"/>
<keyword evidence="4" id="KW-0788">Thiol protease</keyword>
<dbReference type="RefSeq" id="WP_043914956.1">
    <property type="nucleotide sequence ID" value="NZ_JXZB01000004.1"/>
</dbReference>
<dbReference type="AlphaFoldDB" id="A0A0D0PQS7"/>
<keyword evidence="7" id="KW-0732">Signal</keyword>
<evidence type="ECO:0000313" key="10">
    <source>
        <dbReference type="Proteomes" id="UP000032066"/>
    </source>
</evidence>
<dbReference type="PANTHER" id="PTHR47359:SF3">
    <property type="entry name" value="NLP_P60 DOMAIN-CONTAINING PROTEIN-RELATED"/>
    <property type="match status" value="1"/>
</dbReference>